<dbReference type="PROSITE" id="PS00197">
    <property type="entry name" value="2FE2S_FER_1"/>
    <property type="match status" value="1"/>
</dbReference>
<dbReference type="SUPFAM" id="SSF52343">
    <property type="entry name" value="Ferredoxin reductase-like, C-terminal NADP-linked domain"/>
    <property type="match status" value="1"/>
</dbReference>
<evidence type="ECO:0000313" key="7">
    <source>
        <dbReference type="EMBL" id="MBP2328392.1"/>
    </source>
</evidence>
<evidence type="ECO:0000256" key="2">
    <source>
        <dbReference type="ARBA" id="ARBA00022714"/>
    </source>
</evidence>
<dbReference type="InterPro" id="IPR011037">
    <property type="entry name" value="Pyrv_Knase-like_insert_dom_sf"/>
</dbReference>
<comment type="cofactor">
    <cofactor evidence="1">
        <name>FAD</name>
        <dbReference type="ChEBI" id="CHEBI:57692"/>
    </cofactor>
</comment>
<keyword evidence="2" id="KW-0479">Metal-binding</keyword>
<dbReference type="Gene3D" id="2.40.33.20">
    <property type="entry name" value="PK beta-barrel domain-like"/>
    <property type="match status" value="1"/>
</dbReference>
<protein>
    <submittedName>
        <fullName evidence="7">Ferredoxin-NADP reductase/uncharacterized protein YcbX</fullName>
    </submittedName>
</protein>
<dbReference type="PROSITE" id="PS51085">
    <property type="entry name" value="2FE2S_FER_2"/>
    <property type="match status" value="1"/>
</dbReference>
<feature type="domain" description="2Fe-2S ferredoxin-type" evidence="4">
    <location>
        <begin position="531"/>
        <end position="612"/>
    </location>
</feature>
<keyword evidence="2" id="KW-0408">Iron</keyword>
<dbReference type="InterPro" id="IPR001041">
    <property type="entry name" value="2Fe-2S_ferredoxin-type"/>
</dbReference>
<dbReference type="InterPro" id="IPR001433">
    <property type="entry name" value="OxRdtase_FAD/NAD-bd"/>
</dbReference>
<dbReference type="Proteomes" id="UP001519332">
    <property type="component" value="Unassembled WGS sequence"/>
</dbReference>
<dbReference type="PANTHER" id="PTHR47354">
    <property type="entry name" value="NADH OXIDOREDUCTASE HCR"/>
    <property type="match status" value="1"/>
</dbReference>
<evidence type="ECO:0000256" key="3">
    <source>
        <dbReference type="ARBA" id="ARBA00023014"/>
    </source>
</evidence>
<dbReference type="PROSITE" id="PS51340">
    <property type="entry name" value="MOSC"/>
    <property type="match status" value="1"/>
</dbReference>
<comment type="caution">
    <text evidence="7">The sequence shown here is derived from an EMBL/GenBank/DDBJ whole genome shotgun (WGS) entry which is preliminary data.</text>
</comment>
<dbReference type="InterPro" id="IPR005302">
    <property type="entry name" value="MoCF_Sase_C"/>
</dbReference>
<dbReference type="InterPro" id="IPR017927">
    <property type="entry name" value="FAD-bd_FR_type"/>
</dbReference>
<dbReference type="InterPro" id="IPR039261">
    <property type="entry name" value="FNR_nucleotide-bd"/>
</dbReference>
<dbReference type="Pfam" id="PF00970">
    <property type="entry name" value="FAD_binding_6"/>
    <property type="match status" value="1"/>
</dbReference>
<proteinExistence type="predicted"/>
<sequence>MGSVDAADDRSDLETLPWLAGIGRYPVKGLGGESLAEVAVGLDGLPFDRALGLANGAVPLASFGTWTIFEAFDALDMKPDLGRCSARLSASGEVVVTGPDGDELRVRLDADGRLTADERHIADWLGSAGIEGRLISSGAHLWDFPDMPISIINLATVRELERVAGVQIDPRRFRANLYVDGLPPWAEFGLAGVHLRIGEVELVVVRPIERCRATAVEPGTGRVELDVPRLLTGQFGHLHCGMYAQVRTSGRLRVGDQVHCGSPVVLSRAQEGLTRREIVAAPRVATVTVVHRPANAVASLELEDPSGAFAQARPGQYLRVHRTGHDAPAWRNYTISRTGDDMTRITTQYHEGGVVSPWLSSLDKGDEVLVTGPCGDAFIDVCEGDPLLVLTAGIGITPALAVASALVTAGSERPVDFVHVAPDIDHMPHRDELEAAVGKLGNARLHLCVTRHGAAPPGCRNGRPDKEFIADIVVDPARTSVHLCGPAAFVHDMRAIAETLGVPANSIHWDPFYSPRPVSIEPRRAPHPGPFTVTYLSSGTTTQWTTEQGTLLDLAESRGLTMPSACRSGVCGSCAATVHGATAYLVDPMTETRSGQVLLCSSVPTTDVLVET</sequence>
<gene>
    <name evidence="7" type="ORF">JOF56_008777</name>
</gene>
<dbReference type="Pfam" id="PF00175">
    <property type="entry name" value="NAD_binding_1"/>
    <property type="match status" value="1"/>
</dbReference>
<evidence type="ECO:0000259" key="4">
    <source>
        <dbReference type="PROSITE" id="PS51085"/>
    </source>
</evidence>
<feature type="domain" description="FAD-binding FR-type" evidence="6">
    <location>
        <begin position="280"/>
        <end position="380"/>
    </location>
</feature>
<name>A0ABS4TVH5_9PSEU</name>
<dbReference type="SUPFAM" id="SSF63380">
    <property type="entry name" value="Riboflavin synthase domain-like"/>
    <property type="match status" value="1"/>
</dbReference>
<dbReference type="PANTHER" id="PTHR47354:SF5">
    <property type="entry name" value="PROTEIN RFBI"/>
    <property type="match status" value="1"/>
</dbReference>
<dbReference type="InterPro" id="IPR036010">
    <property type="entry name" value="2Fe-2S_ferredoxin-like_sf"/>
</dbReference>
<dbReference type="SUPFAM" id="SSF54292">
    <property type="entry name" value="2Fe-2S ferredoxin-like"/>
    <property type="match status" value="1"/>
</dbReference>
<evidence type="ECO:0000313" key="8">
    <source>
        <dbReference type="Proteomes" id="UP001519332"/>
    </source>
</evidence>
<dbReference type="SUPFAM" id="SSF50800">
    <property type="entry name" value="PK beta-barrel domain-like"/>
    <property type="match status" value="1"/>
</dbReference>
<keyword evidence="2" id="KW-0001">2Fe-2S</keyword>
<dbReference type="EMBL" id="JAGINW010000001">
    <property type="protein sequence ID" value="MBP2328392.1"/>
    <property type="molecule type" value="Genomic_DNA"/>
</dbReference>
<organism evidence="7 8">
    <name type="scientific">Kibdelosporangium banguiense</name>
    <dbReference type="NCBI Taxonomy" id="1365924"/>
    <lineage>
        <taxon>Bacteria</taxon>
        <taxon>Bacillati</taxon>
        <taxon>Actinomycetota</taxon>
        <taxon>Actinomycetes</taxon>
        <taxon>Pseudonocardiales</taxon>
        <taxon>Pseudonocardiaceae</taxon>
        <taxon>Kibdelosporangium</taxon>
    </lineage>
</organism>
<dbReference type="Pfam" id="PF03473">
    <property type="entry name" value="MOSC"/>
    <property type="match status" value="1"/>
</dbReference>
<dbReference type="InterPro" id="IPR050415">
    <property type="entry name" value="MRET"/>
</dbReference>
<evidence type="ECO:0000256" key="1">
    <source>
        <dbReference type="ARBA" id="ARBA00001974"/>
    </source>
</evidence>
<dbReference type="InterPro" id="IPR012675">
    <property type="entry name" value="Beta-grasp_dom_sf"/>
</dbReference>
<evidence type="ECO:0000259" key="6">
    <source>
        <dbReference type="PROSITE" id="PS51384"/>
    </source>
</evidence>
<dbReference type="Gene3D" id="3.40.50.80">
    <property type="entry name" value="Nucleotide-binding domain of ferredoxin-NADP reductase (FNR) module"/>
    <property type="match status" value="1"/>
</dbReference>
<dbReference type="InterPro" id="IPR006058">
    <property type="entry name" value="2Fe2S_fd_BS"/>
</dbReference>
<dbReference type="Pfam" id="PF00111">
    <property type="entry name" value="Fer2"/>
    <property type="match status" value="1"/>
</dbReference>
<dbReference type="Gene3D" id="2.40.30.10">
    <property type="entry name" value="Translation factors"/>
    <property type="match status" value="1"/>
</dbReference>
<dbReference type="RefSeq" id="WP_209645394.1">
    <property type="nucleotide sequence ID" value="NZ_JAGINW010000001.1"/>
</dbReference>
<accession>A0ABS4TVH5</accession>
<keyword evidence="8" id="KW-1185">Reference proteome</keyword>
<dbReference type="InterPro" id="IPR008333">
    <property type="entry name" value="Cbr1-like_FAD-bd_dom"/>
</dbReference>
<keyword evidence="3" id="KW-0411">Iron-sulfur</keyword>
<feature type="domain" description="MOSC" evidence="5">
    <location>
        <begin position="114"/>
        <end position="261"/>
    </location>
</feature>
<dbReference type="CDD" id="cd00207">
    <property type="entry name" value="fer2"/>
    <property type="match status" value="1"/>
</dbReference>
<dbReference type="Gene3D" id="3.10.20.30">
    <property type="match status" value="1"/>
</dbReference>
<dbReference type="PROSITE" id="PS51384">
    <property type="entry name" value="FAD_FR"/>
    <property type="match status" value="1"/>
</dbReference>
<reference evidence="7 8" key="1">
    <citation type="submission" date="2021-03" db="EMBL/GenBank/DDBJ databases">
        <title>Sequencing the genomes of 1000 actinobacteria strains.</title>
        <authorList>
            <person name="Klenk H.-P."/>
        </authorList>
    </citation>
    <scope>NUCLEOTIDE SEQUENCE [LARGE SCALE GENOMIC DNA]</scope>
    <source>
        <strain evidence="7 8">DSM 46670</strain>
    </source>
</reference>
<dbReference type="InterPro" id="IPR017938">
    <property type="entry name" value="Riboflavin_synthase-like_b-brl"/>
</dbReference>
<evidence type="ECO:0000259" key="5">
    <source>
        <dbReference type="PROSITE" id="PS51340"/>
    </source>
</evidence>